<dbReference type="SUPFAM" id="SSF52540">
    <property type="entry name" value="P-loop containing nucleoside triphosphate hydrolases"/>
    <property type="match status" value="1"/>
</dbReference>
<name>A0A0X8GZG5_9FIRM</name>
<dbReference type="GO" id="GO:0016887">
    <property type="term" value="F:ATP hydrolysis activity"/>
    <property type="evidence" value="ECO:0007669"/>
    <property type="project" value="InterPro"/>
</dbReference>
<keyword evidence="7" id="KW-1185">Reference proteome</keyword>
<dbReference type="Proteomes" id="UP000063781">
    <property type="component" value="Chromosome"/>
</dbReference>
<keyword evidence="4" id="KW-0067">ATP-binding</keyword>
<dbReference type="PROSITE" id="PS50893">
    <property type="entry name" value="ABC_TRANSPORTER_2"/>
    <property type="match status" value="1"/>
</dbReference>
<dbReference type="InterPro" id="IPR003593">
    <property type="entry name" value="AAA+_ATPase"/>
</dbReference>
<dbReference type="Pfam" id="PF00005">
    <property type="entry name" value="ABC_tran"/>
    <property type="match status" value="1"/>
</dbReference>
<evidence type="ECO:0000256" key="3">
    <source>
        <dbReference type="ARBA" id="ARBA00022741"/>
    </source>
</evidence>
<dbReference type="GO" id="GO:0005524">
    <property type="term" value="F:ATP binding"/>
    <property type="evidence" value="ECO:0007669"/>
    <property type="project" value="UniProtKB-KW"/>
</dbReference>
<dbReference type="STRING" id="1514105.AOC36_04555"/>
<proteinExistence type="inferred from homology"/>
<gene>
    <name evidence="6" type="ORF">AOC36_04555</name>
</gene>
<dbReference type="AlphaFoldDB" id="A0A0X8GZG5"/>
<feature type="domain" description="ABC transporter" evidence="5">
    <location>
        <begin position="5"/>
        <end position="214"/>
    </location>
</feature>
<evidence type="ECO:0000313" key="6">
    <source>
        <dbReference type="EMBL" id="AMC93267.1"/>
    </source>
</evidence>
<sequence>MNQIIQFNDVHFAYGKQEVLCGLKLDVIDHDFMAIVGANGSGKSTLLKIILGFLKPQEGNVSVNAKTLGYVPQGGLLNVSSFPANALEIVMLRLKGDSFVSSLSKKRKERALEALKKVGMEDAAYKLISTLSGGQLQRVLIAREIGANPDLLILDEPTNGLDEASVKGLFELLQKLNQELGVSILVVNHDLEEIKPYVNRLIRVENKHCHEVTL</sequence>
<dbReference type="InterPro" id="IPR050153">
    <property type="entry name" value="Metal_Ion_Import_ABC"/>
</dbReference>
<dbReference type="PANTHER" id="PTHR42734">
    <property type="entry name" value="METAL TRANSPORT SYSTEM ATP-BINDING PROTEIN TM_0124-RELATED"/>
    <property type="match status" value="1"/>
</dbReference>
<evidence type="ECO:0000256" key="1">
    <source>
        <dbReference type="ARBA" id="ARBA00005417"/>
    </source>
</evidence>
<dbReference type="EMBL" id="CP013213">
    <property type="protein sequence ID" value="AMC93267.1"/>
    <property type="molecule type" value="Genomic_DNA"/>
</dbReference>
<dbReference type="SMART" id="SM00382">
    <property type="entry name" value="AAA"/>
    <property type="match status" value="1"/>
</dbReference>
<evidence type="ECO:0000256" key="4">
    <source>
        <dbReference type="ARBA" id="ARBA00022840"/>
    </source>
</evidence>
<dbReference type="KEGG" id="erl:AOC36_04555"/>
<comment type="similarity">
    <text evidence="1">Belongs to the ABC transporter superfamily.</text>
</comment>
<evidence type="ECO:0000259" key="5">
    <source>
        <dbReference type="PROSITE" id="PS50893"/>
    </source>
</evidence>
<dbReference type="InterPro" id="IPR003439">
    <property type="entry name" value="ABC_transporter-like_ATP-bd"/>
</dbReference>
<keyword evidence="3" id="KW-0547">Nucleotide-binding</keyword>
<dbReference type="RefSeq" id="WP_067631864.1">
    <property type="nucleotide sequence ID" value="NZ_CP013213.1"/>
</dbReference>
<reference evidence="6 7" key="1">
    <citation type="submission" date="2015-10" db="EMBL/GenBank/DDBJ databases">
        <title>Erysipelothrix larvae sp. LV19 isolated from the larval gut of the rhinoceros beetle, Trypoxylus dichotomus.</title>
        <authorList>
            <person name="Lim S."/>
            <person name="Kim B.-C."/>
        </authorList>
    </citation>
    <scope>NUCLEOTIDE SEQUENCE [LARGE SCALE GENOMIC DNA]</scope>
    <source>
        <strain evidence="6 7">LV19</strain>
    </source>
</reference>
<dbReference type="OrthoDB" id="9806726at2"/>
<accession>A0A0X8GZG5</accession>
<keyword evidence="2" id="KW-0813">Transport</keyword>
<evidence type="ECO:0000313" key="7">
    <source>
        <dbReference type="Proteomes" id="UP000063781"/>
    </source>
</evidence>
<dbReference type="Gene3D" id="3.40.50.300">
    <property type="entry name" value="P-loop containing nucleotide triphosphate hydrolases"/>
    <property type="match status" value="1"/>
</dbReference>
<dbReference type="PROSITE" id="PS00211">
    <property type="entry name" value="ABC_TRANSPORTER_1"/>
    <property type="match status" value="1"/>
</dbReference>
<dbReference type="PANTHER" id="PTHR42734:SF17">
    <property type="entry name" value="METAL TRANSPORT SYSTEM ATP-BINDING PROTEIN TM_0124-RELATED"/>
    <property type="match status" value="1"/>
</dbReference>
<organism evidence="6 7">
    <name type="scientific">Erysipelothrix larvae</name>
    <dbReference type="NCBI Taxonomy" id="1514105"/>
    <lineage>
        <taxon>Bacteria</taxon>
        <taxon>Bacillati</taxon>
        <taxon>Bacillota</taxon>
        <taxon>Erysipelotrichia</taxon>
        <taxon>Erysipelotrichales</taxon>
        <taxon>Erysipelotrichaceae</taxon>
        <taxon>Erysipelothrix</taxon>
    </lineage>
</organism>
<dbReference type="InterPro" id="IPR027417">
    <property type="entry name" value="P-loop_NTPase"/>
</dbReference>
<protein>
    <recommendedName>
        <fullName evidence="5">ABC transporter domain-containing protein</fullName>
    </recommendedName>
</protein>
<dbReference type="InterPro" id="IPR017871">
    <property type="entry name" value="ABC_transporter-like_CS"/>
</dbReference>
<evidence type="ECO:0000256" key="2">
    <source>
        <dbReference type="ARBA" id="ARBA00022448"/>
    </source>
</evidence>